<keyword evidence="1" id="KW-0472">Membrane</keyword>
<evidence type="ECO:0000313" key="2">
    <source>
        <dbReference type="EMBL" id="KAK7677457.1"/>
    </source>
</evidence>
<comment type="caution">
    <text evidence="2">The sequence shown here is derived from an EMBL/GenBank/DDBJ whole genome shotgun (WGS) entry which is preliminary data.</text>
</comment>
<dbReference type="EMBL" id="JASBNA010000088">
    <property type="protein sequence ID" value="KAK7677457.1"/>
    <property type="molecule type" value="Genomic_DNA"/>
</dbReference>
<keyword evidence="1" id="KW-1133">Transmembrane helix</keyword>
<proteinExistence type="predicted"/>
<accession>A0AAW0FJR6</accession>
<protein>
    <submittedName>
        <fullName evidence="2">Uncharacterized protein</fullName>
    </submittedName>
</protein>
<sequence length="129" mass="14549">MNLQSLRDDHDLGYGPEAMRLEILRSRDRGHVSRESGRLSGQTSRSLGSPPQLYGTYNCGCCRVCFMTRLNMVSCMHIKICTILVVFYQFVPYLSQVFLAIFQQLNCGFVVLGITHFELSIPNALLIGI</sequence>
<organism evidence="2 3">
    <name type="scientific">Cerrena zonata</name>
    <dbReference type="NCBI Taxonomy" id="2478898"/>
    <lineage>
        <taxon>Eukaryota</taxon>
        <taxon>Fungi</taxon>
        <taxon>Dikarya</taxon>
        <taxon>Basidiomycota</taxon>
        <taxon>Agaricomycotina</taxon>
        <taxon>Agaricomycetes</taxon>
        <taxon>Polyporales</taxon>
        <taxon>Cerrenaceae</taxon>
        <taxon>Cerrena</taxon>
    </lineage>
</organism>
<keyword evidence="3" id="KW-1185">Reference proteome</keyword>
<keyword evidence="1" id="KW-0812">Transmembrane</keyword>
<dbReference type="AlphaFoldDB" id="A0AAW0FJR6"/>
<evidence type="ECO:0000313" key="3">
    <source>
        <dbReference type="Proteomes" id="UP001385951"/>
    </source>
</evidence>
<reference evidence="2 3" key="1">
    <citation type="submission" date="2022-09" db="EMBL/GenBank/DDBJ databases">
        <authorList>
            <person name="Palmer J.M."/>
        </authorList>
    </citation>
    <scope>NUCLEOTIDE SEQUENCE [LARGE SCALE GENOMIC DNA]</scope>
    <source>
        <strain evidence="2 3">DSM 7382</strain>
    </source>
</reference>
<dbReference type="Proteomes" id="UP001385951">
    <property type="component" value="Unassembled WGS sequence"/>
</dbReference>
<name>A0AAW0FJR6_9APHY</name>
<feature type="transmembrane region" description="Helical" evidence="1">
    <location>
        <begin position="73"/>
        <end position="91"/>
    </location>
</feature>
<evidence type="ECO:0000256" key="1">
    <source>
        <dbReference type="SAM" id="Phobius"/>
    </source>
</evidence>
<gene>
    <name evidence="2" type="ORF">QCA50_019570</name>
</gene>